<dbReference type="SUPFAM" id="SSF111331">
    <property type="entry name" value="NAD kinase/diacylglycerol kinase-like"/>
    <property type="match status" value="1"/>
</dbReference>
<dbReference type="NCBIfam" id="NF002306">
    <property type="entry name" value="PRK01231.1"/>
    <property type="match status" value="1"/>
</dbReference>
<dbReference type="Proteomes" id="UP000010816">
    <property type="component" value="Chromosome"/>
</dbReference>
<evidence type="ECO:0000256" key="1">
    <source>
        <dbReference type="ARBA" id="ARBA00022679"/>
    </source>
</evidence>
<dbReference type="Gene3D" id="2.60.200.30">
    <property type="entry name" value="Probable inorganic polyphosphate/atp-NAD kinase, domain 2"/>
    <property type="match status" value="1"/>
</dbReference>
<dbReference type="GO" id="GO:0005524">
    <property type="term" value="F:ATP binding"/>
    <property type="evidence" value="ECO:0007669"/>
    <property type="project" value="UniProtKB-KW"/>
</dbReference>
<comment type="subcellular location">
    <subcellularLocation>
        <location evidence="6">Cytoplasm</location>
    </subcellularLocation>
</comment>
<dbReference type="PANTHER" id="PTHR20275">
    <property type="entry name" value="NAD KINASE"/>
    <property type="match status" value="1"/>
</dbReference>
<name>L0GWX2_9GAMM</name>
<comment type="cofactor">
    <cofactor evidence="6">
        <name>a divalent metal cation</name>
        <dbReference type="ChEBI" id="CHEBI:60240"/>
    </cofactor>
</comment>
<dbReference type="RefSeq" id="WP_015281396.1">
    <property type="nucleotide sequence ID" value="NC_019940.1"/>
</dbReference>
<gene>
    <name evidence="6" type="primary">nadK</name>
    <name evidence="7" type="ORF">Thimo_2539</name>
</gene>
<dbReference type="AlphaFoldDB" id="L0GWX2"/>
<comment type="caution">
    <text evidence="6">Lacks conserved residue(s) required for the propagation of feature annotation.</text>
</comment>
<evidence type="ECO:0000313" key="8">
    <source>
        <dbReference type="Proteomes" id="UP000010816"/>
    </source>
</evidence>
<keyword evidence="2 6" id="KW-0418">Kinase</keyword>
<dbReference type="GO" id="GO:0003951">
    <property type="term" value="F:NAD+ kinase activity"/>
    <property type="evidence" value="ECO:0007669"/>
    <property type="project" value="UniProtKB-UniRule"/>
</dbReference>
<evidence type="ECO:0000256" key="4">
    <source>
        <dbReference type="ARBA" id="ARBA00023027"/>
    </source>
</evidence>
<dbReference type="GO" id="GO:0019674">
    <property type="term" value="P:NAD+ metabolic process"/>
    <property type="evidence" value="ECO:0007669"/>
    <property type="project" value="InterPro"/>
</dbReference>
<dbReference type="InterPro" id="IPR016064">
    <property type="entry name" value="NAD/diacylglycerol_kinase_sf"/>
</dbReference>
<dbReference type="eggNOG" id="COG0061">
    <property type="taxonomic scope" value="Bacteria"/>
</dbReference>
<dbReference type="Pfam" id="PF01513">
    <property type="entry name" value="NAD_kinase"/>
    <property type="match status" value="1"/>
</dbReference>
<evidence type="ECO:0000256" key="3">
    <source>
        <dbReference type="ARBA" id="ARBA00022857"/>
    </source>
</evidence>
<feature type="binding site" evidence="6">
    <location>
        <position position="174"/>
    </location>
    <ligand>
        <name>NAD(+)</name>
        <dbReference type="ChEBI" id="CHEBI:57540"/>
    </ligand>
</feature>
<feature type="active site" description="Proton acceptor" evidence="6">
    <location>
        <position position="73"/>
    </location>
</feature>
<feature type="binding site" evidence="6">
    <location>
        <position position="176"/>
    </location>
    <ligand>
        <name>NAD(+)</name>
        <dbReference type="ChEBI" id="CHEBI:57540"/>
    </ligand>
</feature>
<dbReference type="GO" id="GO:0005737">
    <property type="term" value="C:cytoplasm"/>
    <property type="evidence" value="ECO:0007669"/>
    <property type="project" value="UniProtKB-SubCell"/>
</dbReference>
<dbReference type="PATRIC" id="fig|765912.4.peg.2495"/>
<dbReference type="InterPro" id="IPR002504">
    <property type="entry name" value="NADK"/>
</dbReference>
<organism evidence="7 8">
    <name type="scientific">Thioflavicoccus mobilis 8321</name>
    <dbReference type="NCBI Taxonomy" id="765912"/>
    <lineage>
        <taxon>Bacteria</taxon>
        <taxon>Pseudomonadati</taxon>
        <taxon>Pseudomonadota</taxon>
        <taxon>Gammaproteobacteria</taxon>
        <taxon>Chromatiales</taxon>
        <taxon>Chromatiaceae</taxon>
        <taxon>Thioflavicoccus</taxon>
    </lineage>
</organism>
<sequence length="297" mass="32334">MALFPTIGIIAKHQDAAQVQTTLERLVRYLRARSRELLFDPASAAVLAAPTEQVLDATALGMRCDLAIVVGGDGTFLTAARALAPHGVPLVGINLGRLGFLVDVLPNEIEEALERILDGEYDEEARCMLAARVGEDDGADWCFALNDVVVHKWNTARMIELETRIDGALVNVQRSDGLVVATPTGSTAYALSGGGPLLHPSLDALVMVPICPHTLSNRPLVVTGQVRIEIRVHEGDRHHVRVTRDGQTNESPLRHDRIFIEQAPHPARLLHPKGHDHYAILRAKLGWGGHPHGARRC</sequence>
<keyword evidence="3 6" id="KW-0521">NADP</keyword>
<dbReference type="EC" id="2.7.1.23" evidence="6"/>
<dbReference type="EMBL" id="CP003051">
    <property type="protein sequence ID" value="AGA91263.1"/>
    <property type="molecule type" value="Genomic_DNA"/>
</dbReference>
<dbReference type="STRING" id="765912.Thimo_2539"/>
<keyword evidence="6" id="KW-0547">Nucleotide-binding</keyword>
<evidence type="ECO:0000256" key="2">
    <source>
        <dbReference type="ARBA" id="ARBA00022777"/>
    </source>
</evidence>
<keyword evidence="6" id="KW-0067">ATP-binding</keyword>
<feature type="binding site" evidence="6">
    <location>
        <position position="157"/>
    </location>
    <ligand>
        <name>NAD(+)</name>
        <dbReference type="ChEBI" id="CHEBI:57540"/>
    </ligand>
</feature>
<dbReference type="HAMAP" id="MF_00361">
    <property type="entry name" value="NAD_kinase"/>
    <property type="match status" value="1"/>
</dbReference>
<dbReference type="Gene3D" id="3.40.50.10330">
    <property type="entry name" value="Probable inorganic polyphosphate/atp-NAD kinase, domain 1"/>
    <property type="match status" value="1"/>
</dbReference>
<comment type="similarity">
    <text evidence="6">Belongs to the NAD kinase family.</text>
</comment>
<comment type="function">
    <text evidence="6">Involved in the regulation of the intracellular balance of NAD and NADP, and is a key enzyme in the biosynthesis of NADP. Catalyzes specifically the phosphorylation on 2'-hydroxyl of the adenosine moiety of NAD to yield NADP.</text>
</comment>
<keyword evidence="1 6" id="KW-0808">Transferase</keyword>
<dbReference type="GO" id="GO:0006741">
    <property type="term" value="P:NADP+ biosynthetic process"/>
    <property type="evidence" value="ECO:0007669"/>
    <property type="project" value="UniProtKB-UniRule"/>
</dbReference>
<evidence type="ECO:0000313" key="7">
    <source>
        <dbReference type="EMBL" id="AGA91263.1"/>
    </source>
</evidence>
<keyword evidence="4 6" id="KW-0520">NAD</keyword>
<dbReference type="InterPro" id="IPR017438">
    <property type="entry name" value="ATP-NAD_kinase_N"/>
</dbReference>
<feature type="binding site" evidence="6">
    <location>
        <begin position="146"/>
        <end position="147"/>
    </location>
    <ligand>
        <name>NAD(+)</name>
        <dbReference type="ChEBI" id="CHEBI:57540"/>
    </ligand>
</feature>
<dbReference type="Pfam" id="PF20143">
    <property type="entry name" value="NAD_kinase_C"/>
    <property type="match status" value="1"/>
</dbReference>
<reference evidence="7 8" key="1">
    <citation type="submission" date="2011-09" db="EMBL/GenBank/DDBJ databases">
        <title>Complete sequence of chromosome of Thioflavicoccus mobilis 8321.</title>
        <authorList>
            <consortium name="US DOE Joint Genome Institute"/>
            <person name="Lucas S."/>
            <person name="Han J."/>
            <person name="Lapidus A."/>
            <person name="Cheng J.-F."/>
            <person name="Goodwin L."/>
            <person name="Pitluck S."/>
            <person name="Peters L."/>
            <person name="Ovchinnikova G."/>
            <person name="Lu M."/>
            <person name="Detter J.C."/>
            <person name="Han C."/>
            <person name="Tapia R."/>
            <person name="Land M."/>
            <person name="Hauser L."/>
            <person name="Kyrpides N."/>
            <person name="Ivanova N."/>
            <person name="Pagani I."/>
            <person name="Vogl K."/>
            <person name="Liu Z."/>
            <person name="Imhoff J."/>
            <person name="Thiel V."/>
            <person name="Frigaard N.-U."/>
            <person name="Bryant D."/>
            <person name="Woyke T."/>
        </authorList>
    </citation>
    <scope>NUCLEOTIDE SEQUENCE [LARGE SCALE GENOMIC DNA]</scope>
    <source>
        <strain evidence="7 8">8321</strain>
    </source>
</reference>
<dbReference type="InterPro" id="IPR017437">
    <property type="entry name" value="ATP-NAD_kinase_PpnK-typ_C"/>
</dbReference>
<keyword evidence="6" id="KW-0963">Cytoplasm</keyword>
<dbReference type="GO" id="GO:0051287">
    <property type="term" value="F:NAD binding"/>
    <property type="evidence" value="ECO:0007669"/>
    <property type="project" value="UniProtKB-ARBA"/>
</dbReference>
<dbReference type="OrthoDB" id="9774737at2"/>
<feature type="binding site" evidence="6">
    <location>
        <begin position="73"/>
        <end position="74"/>
    </location>
    <ligand>
        <name>NAD(+)</name>
        <dbReference type="ChEBI" id="CHEBI:57540"/>
    </ligand>
</feature>
<keyword evidence="8" id="KW-1185">Reference proteome</keyword>
<dbReference type="HOGENOM" id="CLU_008831_0_1_6"/>
<comment type="catalytic activity">
    <reaction evidence="5 6">
        <text>NAD(+) + ATP = ADP + NADP(+) + H(+)</text>
        <dbReference type="Rhea" id="RHEA:18629"/>
        <dbReference type="ChEBI" id="CHEBI:15378"/>
        <dbReference type="ChEBI" id="CHEBI:30616"/>
        <dbReference type="ChEBI" id="CHEBI:57540"/>
        <dbReference type="ChEBI" id="CHEBI:58349"/>
        <dbReference type="ChEBI" id="CHEBI:456216"/>
        <dbReference type="EC" id="2.7.1.23"/>
    </reaction>
</comment>
<dbReference type="GO" id="GO:0046872">
    <property type="term" value="F:metal ion binding"/>
    <property type="evidence" value="ECO:0007669"/>
    <property type="project" value="UniProtKB-UniRule"/>
</dbReference>
<dbReference type="PANTHER" id="PTHR20275:SF0">
    <property type="entry name" value="NAD KINASE"/>
    <property type="match status" value="1"/>
</dbReference>
<feature type="binding site" evidence="6">
    <location>
        <position position="247"/>
    </location>
    <ligand>
        <name>NAD(+)</name>
        <dbReference type="ChEBI" id="CHEBI:57540"/>
    </ligand>
</feature>
<dbReference type="KEGG" id="tmb:Thimo_2539"/>
<proteinExistence type="inferred from homology"/>
<evidence type="ECO:0000256" key="6">
    <source>
        <dbReference type="HAMAP-Rule" id="MF_00361"/>
    </source>
</evidence>
<feature type="binding site" evidence="6">
    <location>
        <begin position="187"/>
        <end position="192"/>
    </location>
    <ligand>
        <name>NAD(+)</name>
        <dbReference type="ChEBI" id="CHEBI:57540"/>
    </ligand>
</feature>
<protein>
    <recommendedName>
        <fullName evidence="6">NAD kinase</fullName>
        <ecNumber evidence="6">2.7.1.23</ecNumber>
    </recommendedName>
    <alternativeName>
        <fullName evidence="6">ATP-dependent NAD kinase</fullName>
    </alternativeName>
</protein>
<evidence type="ECO:0000256" key="5">
    <source>
        <dbReference type="ARBA" id="ARBA00047925"/>
    </source>
</evidence>
<accession>L0GWX2</accession>